<dbReference type="AlphaFoldDB" id="A0A069PFQ4"/>
<dbReference type="PANTHER" id="PTHR47506:SF1">
    <property type="entry name" value="HTH-TYPE TRANSCRIPTIONAL REGULATOR YJDC"/>
    <property type="match status" value="1"/>
</dbReference>
<feature type="DNA-binding region" description="H-T-H motif" evidence="4">
    <location>
        <begin position="27"/>
        <end position="46"/>
    </location>
</feature>
<dbReference type="EMBL" id="BMEG01000001">
    <property type="protein sequence ID" value="GGD58308.1"/>
    <property type="molecule type" value="Genomic_DNA"/>
</dbReference>
<evidence type="ECO:0000313" key="6">
    <source>
        <dbReference type="EMBL" id="GGD58308.1"/>
    </source>
</evidence>
<evidence type="ECO:0000256" key="1">
    <source>
        <dbReference type="ARBA" id="ARBA00023015"/>
    </source>
</evidence>
<organism evidence="7 8">
    <name type="scientific">Caballeronia grimmiae</name>
    <dbReference type="NCBI Taxonomy" id="1071679"/>
    <lineage>
        <taxon>Bacteria</taxon>
        <taxon>Pseudomonadati</taxon>
        <taxon>Pseudomonadota</taxon>
        <taxon>Betaproteobacteria</taxon>
        <taxon>Burkholderiales</taxon>
        <taxon>Burkholderiaceae</taxon>
        <taxon>Caballeronia</taxon>
    </lineage>
</organism>
<dbReference type="PANTHER" id="PTHR47506">
    <property type="entry name" value="TRANSCRIPTIONAL REGULATORY PROTEIN"/>
    <property type="match status" value="1"/>
</dbReference>
<dbReference type="InterPro" id="IPR011075">
    <property type="entry name" value="TetR_C"/>
</dbReference>
<dbReference type="InterPro" id="IPR009057">
    <property type="entry name" value="Homeodomain-like_sf"/>
</dbReference>
<proteinExistence type="predicted"/>
<keyword evidence="9" id="KW-1185">Reference proteome</keyword>
<keyword evidence="1" id="KW-0805">Transcription regulation</keyword>
<reference evidence="9" key="3">
    <citation type="journal article" date="2019" name="Int. J. Syst. Evol. Microbiol.">
        <title>The Global Catalogue of Microorganisms (GCM) 10K type strain sequencing project: providing services to taxonomists for standard genome sequencing and annotation.</title>
        <authorList>
            <consortium name="The Broad Institute Genomics Platform"/>
            <consortium name="The Broad Institute Genome Sequencing Center for Infectious Disease"/>
            <person name="Wu L."/>
            <person name="Ma J."/>
        </authorList>
    </citation>
    <scope>NUCLEOTIDE SEQUENCE [LARGE SCALE GENOMIC DNA]</scope>
    <source>
        <strain evidence="9">CGMCC 1.11013</strain>
    </source>
</reference>
<dbReference type="Gene3D" id="1.10.357.10">
    <property type="entry name" value="Tetracycline Repressor, domain 2"/>
    <property type="match status" value="1"/>
</dbReference>
<dbReference type="Proteomes" id="UP000597138">
    <property type="component" value="Unassembled WGS sequence"/>
</dbReference>
<dbReference type="Pfam" id="PF16925">
    <property type="entry name" value="TetR_C_13"/>
    <property type="match status" value="1"/>
</dbReference>
<evidence type="ECO:0000259" key="5">
    <source>
        <dbReference type="PROSITE" id="PS50977"/>
    </source>
</evidence>
<keyword evidence="3" id="KW-0804">Transcription</keyword>
<keyword evidence="2 4" id="KW-0238">DNA-binding</keyword>
<dbReference type="eggNOG" id="COG1309">
    <property type="taxonomic scope" value="Bacteria"/>
</dbReference>
<gene>
    <name evidence="7" type="ORF">BG57_21310</name>
    <name evidence="6" type="ORF">GCM10010985_10360</name>
</gene>
<sequence length="185" mass="20576">MDKNTVRESLLDHAQTIMMTRGYNGFSYRDLSELVGVKTSSIHYYFPTKEDLALEAVNAYSADFMSSIYAIDSSAPAEKKLDRYTRLFGRIIGDGKQICLCGMLASDMESLPESVRHAVQAFFKANENWLAKVLAEGDAQGTLNARGKPEATARALYAAFQGSLLACRLFQTRARLDEVADTVRR</sequence>
<evidence type="ECO:0000256" key="2">
    <source>
        <dbReference type="ARBA" id="ARBA00023125"/>
    </source>
</evidence>
<feature type="domain" description="HTH tetR-type" evidence="5">
    <location>
        <begin position="4"/>
        <end position="64"/>
    </location>
</feature>
<dbReference type="PRINTS" id="PR00455">
    <property type="entry name" value="HTHTETR"/>
</dbReference>
<reference evidence="6" key="4">
    <citation type="submission" date="2024-05" db="EMBL/GenBank/DDBJ databases">
        <authorList>
            <person name="Sun Q."/>
            <person name="Zhou Y."/>
        </authorList>
    </citation>
    <scope>NUCLEOTIDE SEQUENCE</scope>
    <source>
        <strain evidence="6">CGMCC 1.11013</strain>
    </source>
</reference>
<dbReference type="OrthoDB" id="5293507at2"/>
<comment type="caution">
    <text evidence="7">The sequence shown here is derived from an EMBL/GenBank/DDBJ whole genome shotgun (WGS) entry which is preliminary data.</text>
</comment>
<dbReference type="Proteomes" id="UP000027439">
    <property type="component" value="Unassembled WGS sequence"/>
</dbReference>
<dbReference type="EMBL" id="JFHE01000004">
    <property type="protein sequence ID" value="KDR36136.1"/>
    <property type="molecule type" value="Genomic_DNA"/>
</dbReference>
<evidence type="ECO:0000313" key="9">
    <source>
        <dbReference type="Proteomes" id="UP000597138"/>
    </source>
</evidence>
<dbReference type="SUPFAM" id="SSF46689">
    <property type="entry name" value="Homeodomain-like"/>
    <property type="match status" value="1"/>
</dbReference>
<evidence type="ECO:0000313" key="8">
    <source>
        <dbReference type="Proteomes" id="UP000027439"/>
    </source>
</evidence>
<dbReference type="InterPro" id="IPR001647">
    <property type="entry name" value="HTH_TetR"/>
</dbReference>
<reference evidence="7 8" key="2">
    <citation type="submission" date="2014-03" db="EMBL/GenBank/DDBJ databases">
        <title>Draft Genome Sequences of Four Burkholderia Strains.</title>
        <authorList>
            <person name="Liu X.Y."/>
            <person name="Li C.X."/>
            <person name="Xu J.H."/>
        </authorList>
    </citation>
    <scope>NUCLEOTIDE SEQUENCE [LARGE SCALE GENOMIC DNA]</scope>
    <source>
        <strain evidence="7 8">R27</strain>
    </source>
</reference>
<evidence type="ECO:0000256" key="3">
    <source>
        <dbReference type="ARBA" id="ARBA00023163"/>
    </source>
</evidence>
<reference evidence="6" key="1">
    <citation type="journal article" date="2014" name="Int. J. Syst. Evol. Microbiol.">
        <title>Complete genome of a new Firmicutes species belonging to the dominant human colonic microbiota ('Ruminococcus bicirculans') reveals two chromosomes and a selective capacity to utilize plant glucans.</title>
        <authorList>
            <consortium name="NISC Comparative Sequencing Program"/>
            <person name="Wegmann U."/>
            <person name="Louis P."/>
            <person name="Goesmann A."/>
            <person name="Henrissat B."/>
            <person name="Duncan S.H."/>
            <person name="Flint H.J."/>
        </authorList>
    </citation>
    <scope>NUCLEOTIDE SEQUENCE</scope>
    <source>
        <strain evidence="6">CGMCC 1.11013</strain>
    </source>
</reference>
<accession>A0A069PFQ4</accession>
<dbReference type="Pfam" id="PF00440">
    <property type="entry name" value="TetR_N"/>
    <property type="match status" value="1"/>
</dbReference>
<dbReference type="InterPro" id="IPR036271">
    <property type="entry name" value="Tet_transcr_reg_TetR-rel_C_sf"/>
</dbReference>
<dbReference type="STRING" id="1071679.BG57_21310"/>
<dbReference type="GO" id="GO:0003677">
    <property type="term" value="F:DNA binding"/>
    <property type="evidence" value="ECO:0007669"/>
    <property type="project" value="UniProtKB-UniRule"/>
</dbReference>
<protein>
    <submittedName>
        <fullName evidence="7">TetR family transcriptional regulator</fullName>
    </submittedName>
</protein>
<dbReference type="PROSITE" id="PS50977">
    <property type="entry name" value="HTH_TETR_2"/>
    <property type="match status" value="1"/>
</dbReference>
<evidence type="ECO:0000313" key="7">
    <source>
        <dbReference type="EMBL" id="KDR36136.1"/>
    </source>
</evidence>
<name>A0A069PFQ4_9BURK</name>
<dbReference type="RefSeq" id="WP_035961665.1">
    <property type="nucleotide sequence ID" value="NZ_BMEG01000001.1"/>
</dbReference>
<dbReference type="SUPFAM" id="SSF48498">
    <property type="entry name" value="Tetracyclin repressor-like, C-terminal domain"/>
    <property type="match status" value="1"/>
</dbReference>
<evidence type="ECO:0000256" key="4">
    <source>
        <dbReference type="PROSITE-ProRule" id="PRU00335"/>
    </source>
</evidence>